<dbReference type="GO" id="GO:0007165">
    <property type="term" value="P:signal transduction"/>
    <property type="evidence" value="ECO:0007669"/>
    <property type="project" value="UniProtKB-KW"/>
</dbReference>
<sequence>MWDWIQLRMFNLWGWWPKVIKDPRKRVMMRIYGYCMFGLDSATMIAEFVSLYLAVVNGSFRGAIVNIVTTTLGATAAMKIYTLLVHHEFISHICNTLEDLNNRAIALMGEESQVTMGTRKRNCKLTFVFVGSCLFTVCHYNVRPILVYTLYGERTIAMDMWTPWDEQTSLSGWVIVLIYEWIHIAAAMYGMVVFDSFVLCIFEMVLAEFDVLKIALKKVDFAAEKNAVPIEFCIQFHQDLLVLIAKINDFLIPIQTFQCIMLTLTICFSGFELVSLSDVSMNKAANLLEVLGASTYITFGYCYQCHCITEECVEVITTACDNNWFEGSIKDQKSLSILLERAKNPISFGNIIKFDLGCFIAIIKTAFSYYQVLEAFDIH</sequence>
<dbReference type="EMBL" id="KU523658">
    <property type="protein sequence ID" value="APZ81480.1"/>
    <property type="molecule type" value="mRNA"/>
</dbReference>
<keyword evidence="3 10" id="KW-0716">Sensory transduction</keyword>
<dbReference type="GO" id="GO:0005886">
    <property type="term" value="C:plasma membrane"/>
    <property type="evidence" value="ECO:0007669"/>
    <property type="project" value="UniProtKB-SubCell"/>
</dbReference>
<dbReference type="GO" id="GO:0004984">
    <property type="term" value="F:olfactory receptor activity"/>
    <property type="evidence" value="ECO:0007669"/>
    <property type="project" value="InterPro"/>
</dbReference>
<evidence type="ECO:0000256" key="3">
    <source>
        <dbReference type="ARBA" id="ARBA00022606"/>
    </source>
</evidence>
<keyword evidence="2" id="KW-1003">Cell membrane</keyword>
<dbReference type="PANTHER" id="PTHR21137:SF35">
    <property type="entry name" value="ODORANT RECEPTOR 19A-RELATED"/>
    <property type="match status" value="1"/>
</dbReference>
<feature type="transmembrane region" description="Helical" evidence="10">
    <location>
        <begin position="171"/>
        <end position="194"/>
    </location>
</feature>
<dbReference type="AlphaFoldDB" id="A0A2I4PH53"/>
<evidence type="ECO:0000256" key="5">
    <source>
        <dbReference type="ARBA" id="ARBA00022725"/>
    </source>
</evidence>
<comment type="similarity">
    <text evidence="10">Belongs to the insect chemoreceptor superfamily. Heteromeric odorant receptor channel (TC 1.A.69) family.</text>
</comment>
<evidence type="ECO:0000256" key="10">
    <source>
        <dbReference type="RuleBase" id="RU351113"/>
    </source>
</evidence>
<dbReference type="GO" id="GO:0005549">
    <property type="term" value="F:odorant binding"/>
    <property type="evidence" value="ECO:0007669"/>
    <property type="project" value="InterPro"/>
</dbReference>
<keyword evidence="7 10" id="KW-0472">Membrane</keyword>
<comment type="subcellular location">
    <subcellularLocation>
        <location evidence="1 10">Cell membrane</location>
        <topology evidence="1 10">Multi-pass membrane protein</topology>
    </subcellularLocation>
</comment>
<dbReference type="InterPro" id="IPR004117">
    <property type="entry name" value="7tm6_olfct_rcpt"/>
</dbReference>
<dbReference type="Pfam" id="PF02949">
    <property type="entry name" value="7tm_6"/>
    <property type="match status" value="1"/>
</dbReference>
<organism evidence="11">
    <name type="scientific">Adelphocoris lineolatus</name>
    <name type="common">Alfalfa plant bug</name>
    <dbReference type="NCBI Taxonomy" id="236346"/>
    <lineage>
        <taxon>Eukaryota</taxon>
        <taxon>Metazoa</taxon>
        <taxon>Ecdysozoa</taxon>
        <taxon>Arthropoda</taxon>
        <taxon>Hexapoda</taxon>
        <taxon>Insecta</taxon>
        <taxon>Pterygota</taxon>
        <taxon>Neoptera</taxon>
        <taxon>Paraneoptera</taxon>
        <taxon>Hemiptera</taxon>
        <taxon>Heteroptera</taxon>
        <taxon>Panheteroptera</taxon>
        <taxon>Cimicomorpha</taxon>
        <taxon>Miridae</taxon>
        <taxon>Mirini</taxon>
        <taxon>Adelphocoris</taxon>
    </lineage>
</organism>
<keyword evidence="9 10" id="KW-0807">Transducer</keyword>
<feature type="transmembrane region" description="Helical" evidence="10">
    <location>
        <begin position="60"/>
        <end position="81"/>
    </location>
</feature>
<keyword evidence="6 10" id="KW-1133">Transmembrane helix</keyword>
<evidence type="ECO:0000256" key="1">
    <source>
        <dbReference type="ARBA" id="ARBA00004651"/>
    </source>
</evidence>
<evidence type="ECO:0000256" key="4">
    <source>
        <dbReference type="ARBA" id="ARBA00022692"/>
    </source>
</evidence>
<dbReference type="PANTHER" id="PTHR21137">
    <property type="entry name" value="ODORANT RECEPTOR"/>
    <property type="match status" value="1"/>
</dbReference>
<evidence type="ECO:0000256" key="2">
    <source>
        <dbReference type="ARBA" id="ARBA00022475"/>
    </source>
</evidence>
<reference evidence="11" key="1">
    <citation type="submission" date="2016-01" db="EMBL/GenBank/DDBJ databases">
        <title>Candidate chemosensory genes identified in Adelphocoris lineolatus (Goeze) (Hemiptera: Miridae) by antennal transcriptome analysis.</title>
        <authorList>
            <person name="Xiao Y."/>
        </authorList>
    </citation>
    <scope>NUCLEOTIDE SEQUENCE</scope>
</reference>
<name>A0A2I4PH53_ADELI</name>
<accession>A0A2I4PH53</accession>
<keyword evidence="5 10" id="KW-0552">Olfaction</keyword>
<evidence type="ECO:0000256" key="6">
    <source>
        <dbReference type="ARBA" id="ARBA00022989"/>
    </source>
</evidence>
<keyword evidence="8 10" id="KW-0675">Receptor</keyword>
<proteinExistence type="evidence at transcript level"/>
<evidence type="ECO:0000256" key="8">
    <source>
        <dbReference type="ARBA" id="ARBA00023170"/>
    </source>
</evidence>
<keyword evidence="4 10" id="KW-0812">Transmembrane</keyword>
<feature type="transmembrane region" description="Helical" evidence="10">
    <location>
        <begin position="125"/>
        <end position="151"/>
    </location>
</feature>
<comment type="caution">
    <text evidence="10">Lacks conserved residue(s) required for the propagation of feature annotation.</text>
</comment>
<evidence type="ECO:0000256" key="9">
    <source>
        <dbReference type="ARBA" id="ARBA00023224"/>
    </source>
</evidence>
<feature type="transmembrane region" description="Helical" evidence="10">
    <location>
        <begin position="31"/>
        <end position="54"/>
    </location>
</feature>
<protein>
    <recommendedName>
        <fullName evidence="10">Odorant receptor</fullName>
    </recommendedName>
</protein>
<evidence type="ECO:0000256" key="7">
    <source>
        <dbReference type="ARBA" id="ARBA00023136"/>
    </source>
</evidence>
<evidence type="ECO:0000313" key="11">
    <source>
        <dbReference type="EMBL" id="APZ81480.1"/>
    </source>
</evidence>